<gene>
    <name evidence="2" type="ORF">N5580_03425</name>
</gene>
<proteinExistence type="predicted"/>
<sequence length="137" mass="15994">MNAAPWQCKLRPSRQARVLHGALATGALLTVAGAPLPALFWLIKIPILLLMMRESLQQQRRLAQRRGLLQHKSDDSWRWQGARWRIVGPIRWLPGAALLVLRSEKGRLYRLWLMQDMMPPARWRQFRARLLCRAERG</sequence>
<keyword evidence="3" id="KW-1185">Reference proteome</keyword>
<name>A0AAJ5QK24_9GAMM</name>
<reference evidence="2 3" key="1">
    <citation type="journal article" date="2022" name="J Glob Antimicrob Resist">
        <title>First complete genome of a multidrug resistant strain of the novel human pathogen Kalamiella piersonii (GABEKP28) identified in human saliva.</title>
        <authorList>
            <person name="McDonagh F."/>
            <person name="Singh N.K."/>
            <person name="Venkateswaran K."/>
            <person name="Lonappan A.M."/>
            <person name="Hallahan B."/>
            <person name="Tuohy A."/>
            <person name="Burke L."/>
            <person name="Kovarova A."/>
            <person name="Miliotis G."/>
        </authorList>
    </citation>
    <scope>NUCLEOTIDE SEQUENCE [LARGE SCALE GENOMIC DNA]</scope>
    <source>
        <strain evidence="2 3">GABEKP28</strain>
    </source>
</reference>
<keyword evidence="1" id="KW-0472">Membrane</keyword>
<keyword evidence="1" id="KW-0812">Transmembrane</keyword>
<dbReference type="EMBL" id="CP104758">
    <property type="protein sequence ID" value="WBG91623.1"/>
    <property type="molecule type" value="Genomic_DNA"/>
</dbReference>
<dbReference type="RefSeq" id="WP_126690076.1">
    <property type="nucleotide sequence ID" value="NZ_CP104758.1"/>
</dbReference>
<evidence type="ECO:0000313" key="3">
    <source>
        <dbReference type="Proteomes" id="UP001211544"/>
    </source>
</evidence>
<keyword evidence="1" id="KW-1133">Transmembrane helix</keyword>
<dbReference type="Pfam" id="PF07254">
    <property type="entry name" value="Cpta_toxin"/>
    <property type="match status" value="1"/>
</dbReference>
<evidence type="ECO:0000256" key="1">
    <source>
        <dbReference type="SAM" id="Phobius"/>
    </source>
</evidence>
<dbReference type="InterPro" id="IPR009883">
    <property type="entry name" value="YgfX"/>
</dbReference>
<accession>A0AAJ5QK24</accession>
<dbReference type="AlphaFoldDB" id="A0AAJ5QK24"/>
<dbReference type="Proteomes" id="UP001211544">
    <property type="component" value="Chromosome"/>
</dbReference>
<organism evidence="2 3">
    <name type="scientific">Pantoea piersonii</name>
    <dbReference type="NCBI Taxonomy" id="2364647"/>
    <lineage>
        <taxon>Bacteria</taxon>
        <taxon>Pseudomonadati</taxon>
        <taxon>Pseudomonadota</taxon>
        <taxon>Gammaproteobacteria</taxon>
        <taxon>Enterobacterales</taxon>
        <taxon>Erwiniaceae</taxon>
        <taxon>Pantoea</taxon>
    </lineage>
</organism>
<protein>
    <submittedName>
        <fullName evidence="2">Protein YgfX</fullName>
    </submittedName>
</protein>
<feature type="transmembrane region" description="Helical" evidence="1">
    <location>
        <begin position="21"/>
        <end position="43"/>
    </location>
</feature>
<evidence type="ECO:0000313" key="2">
    <source>
        <dbReference type="EMBL" id="WBG91623.1"/>
    </source>
</evidence>
<dbReference type="KEGG" id="kpie:N5580_03425"/>